<proteinExistence type="predicted"/>
<reference evidence="1" key="1">
    <citation type="submission" date="2020-11" db="EMBL/GenBank/DDBJ databases">
        <authorList>
            <consortium name="DOE Joint Genome Institute"/>
            <person name="Ahrendt S."/>
            <person name="Riley R."/>
            <person name="Andreopoulos W."/>
            <person name="Labutti K."/>
            <person name="Pangilinan J."/>
            <person name="Ruiz-Duenas F.J."/>
            <person name="Barrasa J.M."/>
            <person name="Sanchez-Garcia M."/>
            <person name="Camarero S."/>
            <person name="Miyauchi S."/>
            <person name="Serrano A."/>
            <person name="Linde D."/>
            <person name="Babiker R."/>
            <person name="Drula E."/>
            <person name="Ayuso-Fernandez I."/>
            <person name="Pacheco R."/>
            <person name="Padilla G."/>
            <person name="Ferreira P."/>
            <person name="Barriuso J."/>
            <person name="Kellner H."/>
            <person name="Castanera R."/>
            <person name="Alfaro M."/>
            <person name="Ramirez L."/>
            <person name="Pisabarro A.G."/>
            <person name="Kuo A."/>
            <person name="Tritt A."/>
            <person name="Lipzen A."/>
            <person name="He G."/>
            <person name="Yan M."/>
            <person name="Ng V."/>
            <person name="Cullen D."/>
            <person name="Martin F."/>
            <person name="Rosso M.-N."/>
            <person name="Henrissat B."/>
            <person name="Hibbett D."/>
            <person name="Martinez A.T."/>
            <person name="Grigoriev I.V."/>
        </authorList>
    </citation>
    <scope>NUCLEOTIDE SEQUENCE</scope>
    <source>
        <strain evidence="1">AH 40177</strain>
    </source>
</reference>
<dbReference type="AlphaFoldDB" id="A0A9P5PWF0"/>
<name>A0A9P5PWF0_9AGAR</name>
<keyword evidence="2" id="KW-1185">Reference proteome</keyword>
<accession>A0A9P5PWF0</accession>
<dbReference type="OrthoDB" id="2995625at2759"/>
<dbReference type="Proteomes" id="UP000772434">
    <property type="component" value="Unassembled WGS sequence"/>
</dbReference>
<gene>
    <name evidence="1" type="ORF">BDP27DRAFT_1361986</name>
</gene>
<comment type="caution">
    <text evidence="1">The sequence shown here is derived from an EMBL/GenBank/DDBJ whole genome shotgun (WGS) entry which is preliminary data.</text>
</comment>
<protein>
    <submittedName>
        <fullName evidence="1">Uncharacterized protein</fullName>
    </submittedName>
</protein>
<evidence type="ECO:0000313" key="1">
    <source>
        <dbReference type="EMBL" id="KAF9071198.1"/>
    </source>
</evidence>
<organism evidence="1 2">
    <name type="scientific">Rhodocollybia butyracea</name>
    <dbReference type="NCBI Taxonomy" id="206335"/>
    <lineage>
        <taxon>Eukaryota</taxon>
        <taxon>Fungi</taxon>
        <taxon>Dikarya</taxon>
        <taxon>Basidiomycota</taxon>
        <taxon>Agaricomycotina</taxon>
        <taxon>Agaricomycetes</taxon>
        <taxon>Agaricomycetidae</taxon>
        <taxon>Agaricales</taxon>
        <taxon>Marasmiineae</taxon>
        <taxon>Omphalotaceae</taxon>
        <taxon>Rhodocollybia</taxon>
    </lineage>
</organism>
<evidence type="ECO:0000313" key="2">
    <source>
        <dbReference type="Proteomes" id="UP000772434"/>
    </source>
</evidence>
<dbReference type="EMBL" id="JADNRY010000034">
    <property type="protein sequence ID" value="KAF9071198.1"/>
    <property type="molecule type" value="Genomic_DNA"/>
</dbReference>
<sequence length="243" mass="25577">MLANLNISNIAALSAAASVSILIADTTGTNIVGPNDLCEQYGPISALPTAYAPFSKWNIVPGADGTTQFASITCPGFSLSYAGEKTGAPNLSAQAVLQPNSNISFTVTPVVAGQTNGPFFISCMDTPFPTVTIFLTIWAPNTTSGFSPIAPVTFEEKNTNDVRQQFQLLVIEVRKMLNAVLSAATHDQEHVAVHMVARKAQSLPSDSVSNSLGYTVIGVSFAEIVDRTSNLEDELVAGSGSEY</sequence>